<protein>
    <submittedName>
        <fullName evidence="2">Uncharacterized protein</fullName>
    </submittedName>
</protein>
<evidence type="ECO:0000313" key="3">
    <source>
        <dbReference type="Proteomes" id="UP001140091"/>
    </source>
</evidence>
<accession>A0A9W8JJI7</accession>
<name>A0A9W8JJI7_9AGAR</name>
<evidence type="ECO:0000313" key="2">
    <source>
        <dbReference type="EMBL" id="KAJ2934004.1"/>
    </source>
</evidence>
<dbReference type="OrthoDB" id="3261928at2759"/>
<dbReference type="EMBL" id="JANBPK010000728">
    <property type="protein sequence ID" value="KAJ2934004.1"/>
    <property type="molecule type" value="Genomic_DNA"/>
</dbReference>
<keyword evidence="3" id="KW-1185">Reference proteome</keyword>
<proteinExistence type="predicted"/>
<dbReference type="Proteomes" id="UP001140091">
    <property type="component" value="Unassembled WGS sequence"/>
</dbReference>
<feature type="region of interest" description="Disordered" evidence="1">
    <location>
        <begin position="1"/>
        <end position="32"/>
    </location>
</feature>
<sequence length="519" mass="56606">MDCKRSVSMSTLKQTLSDISQNPPFTQAPRLTPHDLKVTGMPVQCPSDFWLKHPGWIDHVANPPHYYVSIQEIEEALAIWGPITGIQQETAPEPCPLAPPLPCSPLDHDYEMDQAMACTLPTPVPGADAIMSLQQSKDTQRVLGGAPASTGVLPVDPSLPVHVLISSTIQMRLPGAKPSKKSQSTVKIFTINICNADHVKFIKAGLQAHVLDHAFSPGLVSGPPIKLYWTGSVGGKTNAVSVLKDEDFNINKQAIFRKKSKPEVTMEFSANDLEPFHIQETIAQALADGLTDENQELAYGTHVPQVSSFNTSSQMHGLYILELKKKWKCEKHLGEHNNSGYCYVSADGTHIWLNAYRLKLWAAAWAAGDVTKHELPNIDAFDGDHTATGPPVKPQGRGQCSSVSAASGTTSGNDLVAMLTSAHLQEHQLLGYPHPCPLFPLLAMSSMLALPLFFAKEGIDFLSYETAFSNLDLTPDFIVIATDCLLTELLQASIGKVLKLKLFCEGWAVQQAKKKDVFM</sequence>
<feature type="non-terminal residue" evidence="2">
    <location>
        <position position="1"/>
    </location>
</feature>
<reference evidence="2" key="1">
    <citation type="submission" date="2022-06" db="EMBL/GenBank/DDBJ databases">
        <title>Genome Sequence of Candolleomyces eurysporus.</title>
        <authorList>
            <person name="Buettner E."/>
        </authorList>
    </citation>
    <scope>NUCLEOTIDE SEQUENCE</scope>
    <source>
        <strain evidence="2">VTCC 930004</strain>
    </source>
</reference>
<evidence type="ECO:0000256" key="1">
    <source>
        <dbReference type="SAM" id="MobiDB-lite"/>
    </source>
</evidence>
<organism evidence="2 3">
    <name type="scientific">Candolleomyces eurysporus</name>
    <dbReference type="NCBI Taxonomy" id="2828524"/>
    <lineage>
        <taxon>Eukaryota</taxon>
        <taxon>Fungi</taxon>
        <taxon>Dikarya</taxon>
        <taxon>Basidiomycota</taxon>
        <taxon>Agaricomycotina</taxon>
        <taxon>Agaricomycetes</taxon>
        <taxon>Agaricomycetidae</taxon>
        <taxon>Agaricales</taxon>
        <taxon>Agaricineae</taxon>
        <taxon>Psathyrellaceae</taxon>
        <taxon>Candolleomyces</taxon>
    </lineage>
</organism>
<feature type="compositionally biased region" description="Polar residues" evidence="1">
    <location>
        <begin position="7"/>
        <end position="25"/>
    </location>
</feature>
<dbReference type="AlphaFoldDB" id="A0A9W8JJI7"/>
<gene>
    <name evidence="2" type="ORF">H1R20_g3087</name>
</gene>
<comment type="caution">
    <text evidence="2">The sequence shown here is derived from an EMBL/GenBank/DDBJ whole genome shotgun (WGS) entry which is preliminary data.</text>
</comment>